<evidence type="ECO:0000313" key="7">
    <source>
        <dbReference type="EMBL" id="PSS10265.1"/>
    </source>
</evidence>
<evidence type="ECO:0000259" key="5">
    <source>
        <dbReference type="Pfam" id="PF01397"/>
    </source>
</evidence>
<protein>
    <submittedName>
        <fullName evidence="7">(E,E)-geranyllinalool synthase</fullName>
    </submittedName>
</protein>
<dbReference type="GO" id="GO:0010333">
    <property type="term" value="F:terpene synthase activity"/>
    <property type="evidence" value="ECO:0007669"/>
    <property type="project" value="InterPro"/>
</dbReference>
<dbReference type="OrthoDB" id="2343925at2759"/>
<dbReference type="Proteomes" id="UP000241394">
    <property type="component" value="Chromosome LG15"/>
</dbReference>
<dbReference type="Gene3D" id="1.10.600.10">
    <property type="entry name" value="Farnesyl Diphosphate Synthase"/>
    <property type="match status" value="1"/>
</dbReference>
<dbReference type="SUPFAM" id="SSF48239">
    <property type="entry name" value="Terpenoid cyclases/Protein prenyltransferases"/>
    <property type="match status" value="2"/>
</dbReference>
<dbReference type="InterPro" id="IPR008930">
    <property type="entry name" value="Terpenoid_cyclase/PrenylTrfase"/>
</dbReference>
<evidence type="ECO:0000313" key="8">
    <source>
        <dbReference type="Proteomes" id="UP000241394"/>
    </source>
</evidence>
<dbReference type="InterPro" id="IPR036965">
    <property type="entry name" value="Terpene_synth_N_sf"/>
</dbReference>
<comment type="caution">
    <text evidence="7">The sequence shown here is derived from an EMBL/GenBank/DDBJ whole genome shotgun (WGS) entry which is preliminary data.</text>
</comment>
<dbReference type="Gramene" id="PSS10265">
    <property type="protein sequence ID" value="PSS10265"/>
    <property type="gene ID" value="CEY00_Acc17359"/>
</dbReference>
<dbReference type="Gene3D" id="1.50.10.160">
    <property type="match status" value="1"/>
</dbReference>
<reference evidence="8" key="2">
    <citation type="journal article" date="2018" name="BMC Genomics">
        <title>A manually annotated Actinidia chinensis var. chinensis (kiwifruit) genome highlights the challenges associated with draft genomes and gene prediction in plants.</title>
        <authorList>
            <person name="Pilkington S.M."/>
            <person name="Crowhurst R."/>
            <person name="Hilario E."/>
            <person name="Nardozza S."/>
            <person name="Fraser L."/>
            <person name="Peng Y."/>
            <person name="Gunaseelan K."/>
            <person name="Simpson R."/>
            <person name="Tahir J."/>
            <person name="Deroles S.C."/>
            <person name="Templeton K."/>
            <person name="Luo Z."/>
            <person name="Davy M."/>
            <person name="Cheng C."/>
            <person name="McNeilage M."/>
            <person name="Scaglione D."/>
            <person name="Liu Y."/>
            <person name="Zhang Q."/>
            <person name="Datson P."/>
            <person name="De Silva N."/>
            <person name="Gardiner S.E."/>
            <person name="Bassett H."/>
            <person name="Chagne D."/>
            <person name="McCallum J."/>
            <person name="Dzierzon H."/>
            <person name="Deng C."/>
            <person name="Wang Y.Y."/>
            <person name="Barron L."/>
            <person name="Manako K."/>
            <person name="Bowen J."/>
            <person name="Foster T.M."/>
            <person name="Erridge Z.A."/>
            <person name="Tiffin H."/>
            <person name="Waite C.N."/>
            <person name="Davies K.M."/>
            <person name="Grierson E.P."/>
            <person name="Laing W.A."/>
            <person name="Kirk R."/>
            <person name="Chen X."/>
            <person name="Wood M."/>
            <person name="Montefiori M."/>
            <person name="Brummell D.A."/>
            <person name="Schwinn K.E."/>
            <person name="Catanach A."/>
            <person name="Fullerton C."/>
            <person name="Li D."/>
            <person name="Meiyalaghan S."/>
            <person name="Nieuwenhuizen N."/>
            <person name="Read N."/>
            <person name="Prakash R."/>
            <person name="Hunter D."/>
            <person name="Zhang H."/>
            <person name="McKenzie M."/>
            <person name="Knabel M."/>
            <person name="Harris A."/>
            <person name="Allan A.C."/>
            <person name="Gleave A."/>
            <person name="Chen A."/>
            <person name="Janssen B.J."/>
            <person name="Plunkett B."/>
            <person name="Ampomah-Dwamena C."/>
            <person name="Voogd C."/>
            <person name="Leif D."/>
            <person name="Lafferty D."/>
            <person name="Souleyre E.J.F."/>
            <person name="Varkonyi-Gasic E."/>
            <person name="Gambi F."/>
            <person name="Hanley J."/>
            <person name="Yao J.L."/>
            <person name="Cheung J."/>
            <person name="David K.M."/>
            <person name="Warren B."/>
            <person name="Marsh K."/>
            <person name="Snowden K.C."/>
            <person name="Lin-Wang K."/>
            <person name="Brian L."/>
            <person name="Martinez-Sanchez M."/>
            <person name="Wang M."/>
            <person name="Ileperuma N."/>
            <person name="Macnee N."/>
            <person name="Campin R."/>
            <person name="McAtee P."/>
            <person name="Drummond R.S.M."/>
            <person name="Espley R.V."/>
            <person name="Ireland H.S."/>
            <person name="Wu R."/>
            <person name="Atkinson R.G."/>
            <person name="Karunairetnam S."/>
            <person name="Bulley S."/>
            <person name="Chunkath S."/>
            <person name="Hanley Z."/>
            <person name="Storey R."/>
            <person name="Thrimawithana A.H."/>
            <person name="Thomson S."/>
            <person name="David C."/>
            <person name="Testolin R."/>
            <person name="Huang H."/>
            <person name="Hellens R.P."/>
            <person name="Schaffer R.J."/>
        </authorList>
    </citation>
    <scope>NUCLEOTIDE SEQUENCE [LARGE SCALE GENOMIC DNA]</scope>
    <source>
        <strain evidence="8">cv. Red5</strain>
    </source>
</reference>
<name>A0A2R6QLL1_ACTCC</name>
<dbReference type="AlphaFoldDB" id="A0A2R6QLL1"/>
<dbReference type="PANTHER" id="PTHR31739:SF25">
    <property type="entry name" value="(E,E)-GERANYLLINALOOL SYNTHASE"/>
    <property type="match status" value="1"/>
</dbReference>
<dbReference type="FunFam" id="1.50.10.130:FF:000002">
    <property type="entry name" value="Ent-copalyl diphosphate synthase, chloroplastic"/>
    <property type="match status" value="1"/>
</dbReference>
<dbReference type="InParanoid" id="A0A2R6QLL1"/>
<dbReference type="Pfam" id="PF01397">
    <property type="entry name" value="Terpene_synth"/>
    <property type="match status" value="1"/>
</dbReference>
<comment type="cofactor">
    <cofactor evidence="1">
        <name>Mg(2+)</name>
        <dbReference type="ChEBI" id="CHEBI:18420"/>
    </cofactor>
</comment>
<keyword evidence="4" id="KW-0456">Lyase</keyword>
<dbReference type="FunCoup" id="A0A2R6QLL1">
    <property type="interactions" value="34"/>
</dbReference>
<keyword evidence="3" id="KW-0460">Magnesium</keyword>
<dbReference type="GO" id="GO:0016102">
    <property type="term" value="P:diterpenoid biosynthetic process"/>
    <property type="evidence" value="ECO:0007669"/>
    <property type="project" value="TreeGrafter"/>
</dbReference>
<dbReference type="Gene3D" id="1.50.10.130">
    <property type="entry name" value="Terpene synthase, N-terminal domain"/>
    <property type="match status" value="1"/>
</dbReference>
<feature type="domain" description="Terpene synthase metal-binding" evidence="6">
    <location>
        <begin position="477"/>
        <end position="712"/>
    </location>
</feature>
<dbReference type="GO" id="GO:0000287">
    <property type="term" value="F:magnesium ion binding"/>
    <property type="evidence" value="ECO:0007669"/>
    <property type="project" value="InterPro"/>
</dbReference>
<dbReference type="FunFam" id="1.10.600.10:FF:000036">
    <property type="entry name" value="cis-abienol synthase, chloroplastic"/>
    <property type="match status" value="1"/>
</dbReference>
<keyword evidence="2" id="KW-0479">Metal-binding</keyword>
<dbReference type="PANTHER" id="PTHR31739">
    <property type="entry name" value="ENT-COPALYL DIPHOSPHATE SYNTHASE, CHLOROPLASTIC"/>
    <property type="match status" value="1"/>
</dbReference>
<dbReference type="STRING" id="1590841.A0A2R6QLL1"/>
<evidence type="ECO:0000256" key="2">
    <source>
        <dbReference type="ARBA" id="ARBA00022723"/>
    </source>
</evidence>
<keyword evidence="8" id="KW-1185">Reference proteome</keyword>
<dbReference type="EMBL" id="NKQK01000015">
    <property type="protein sequence ID" value="PSS10265.1"/>
    <property type="molecule type" value="Genomic_DNA"/>
</dbReference>
<dbReference type="SUPFAM" id="SSF48576">
    <property type="entry name" value="Terpenoid synthases"/>
    <property type="match status" value="1"/>
</dbReference>
<sequence length="768" mass="88089">MEPSVISIQTLVHQIKQEIFSSTFDLYSFVSPSAYDTAWLAMIPHPKQNSCPKFKGCLDWILDNQKEAGYWGECDHDGLPTIDSLPATLACMVALKTWGVSEKHINKGLAFIHANSTTLLKEKCDHLPRWFVIVFPAMVEVAQAAGLKVLFPNGLEEVVLNISLEREKILEREEFVEKYHYPPLASYLEALPPSYNIDRKDVTMNLSGDGSCFQSPSATARAFLATGNQKCMAYLESLVQKCPGGVPTMYPMDGELVSLWLVNQIQRLGLAEHFTEEIEENLKLIYENYKNQESRETKDSYLVPTKIYKDSLAFRLLRMHGYNVTPRRFCWFLYHEDIRVHIEKNYECFTSALYNVYRATDLMFSGEYELEEARVFSRKLLEKSMKLESLNDNLVNFPNFRSVIDHELSVPWIARLEHLDHRMWIEENKVDTLWIGKASFYGLRALNDKLMTLAVESYKFRQSFYRNELEELKRWSKDWGLADLGFGRKKTTYCYYAIAASSSLPHNSMVRLIVAKSAILVTIADDFFDMEGSLEDLQSLTQAVQRWDGNRLSGHGKIIFRALDNLVSDIAKPHLHLEGSHVAENVRNMWSETIASWLTETTWSHTGYVPSLNEYLKTGTISVASQLMTVPALCFLSPNVHPICKLEANDYQIITKLLMVSTRLLNDTQTYEKELKDGKRNFVILHSKGSPQTGIEKSVAFVKKILDQTEKEFLEHTLMDGFNDLPKPCKHLHLSILRAFHMFYNSGDLFDSDTGLLHDINKAFYVPI</sequence>
<proteinExistence type="predicted"/>
<dbReference type="InterPro" id="IPR001906">
    <property type="entry name" value="Terpene_synth_N"/>
</dbReference>
<evidence type="ECO:0000259" key="6">
    <source>
        <dbReference type="Pfam" id="PF03936"/>
    </source>
</evidence>
<dbReference type="InterPro" id="IPR005630">
    <property type="entry name" value="Terpene_synthase_metal-bd"/>
</dbReference>
<dbReference type="SFLD" id="SFLDG01014">
    <property type="entry name" value="Terpene_Cyclase_Like_1_N-term"/>
    <property type="match status" value="1"/>
</dbReference>
<dbReference type="Pfam" id="PF03936">
    <property type="entry name" value="Terpene_synth_C"/>
    <property type="match status" value="1"/>
</dbReference>
<dbReference type="InterPro" id="IPR008949">
    <property type="entry name" value="Isoprenoid_synthase_dom_sf"/>
</dbReference>
<reference evidence="7 8" key="1">
    <citation type="submission" date="2017-07" db="EMBL/GenBank/DDBJ databases">
        <title>An improved, manually edited Actinidia chinensis var. chinensis (kiwifruit) genome highlights the challenges associated with draft genomes and gene prediction in plants.</title>
        <authorList>
            <person name="Pilkington S."/>
            <person name="Crowhurst R."/>
            <person name="Hilario E."/>
            <person name="Nardozza S."/>
            <person name="Fraser L."/>
            <person name="Peng Y."/>
            <person name="Gunaseelan K."/>
            <person name="Simpson R."/>
            <person name="Tahir J."/>
            <person name="Deroles S."/>
            <person name="Templeton K."/>
            <person name="Luo Z."/>
            <person name="Davy M."/>
            <person name="Cheng C."/>
            <person name="Mcneilage M."/>
            <person name="Scaglione D."/>
            <person name="Liu Y."/>
            <person name="Zhang Q."/>
            <person name="Datson P."/>
            <person name="De Silva N."/>
            <person name="Gardiner S."/>
            <person name="Bassett H."/>
            <person name="Chagne D."/>
            <person name="Mccallum J."/>
            <person name="Dzierzon H."/>
            <person name="Deng C."/>
            <person name="Wang Y.-Y."/>
            <person name="Barron N."/>
            <person name="Manako K."/>
            <person name="Bowen J."/>
            <person name="Foster T."/>
            <person name="Erridge Z."/>
            <person name="Tiffin H."/>
            <person name="Waite C."/>
            <person name="Davies K."/>
            <person name="Grierson E."/>
            <person name="Laing W."/>
            <person name="Kirk R."/>
            <person name="Chen X."/>
            <person name="Wood M."/>
            <person name="Montefiori M."/>
            <person name="Brummell D."/>
            <person name="Schwinn K."/>
            <person name="Catanach A."/>
            <person name="Fullerton C."/>
            <person name="Li D."/>
            <person name="Meiyalaghan S."/>
            <person name="Nieuwenhuizen N."/>
            <person name="Read N."/>
            <person name="Prakash R."/>
            <person name="Hunter D."/>
            <person name="Zhang H."/>
            <person name="Mckenzie M."/>
            <person name="Knabel M."/>
            <person name="Harris A."/>
            <person name="Allan A."/>
            <person name="Chen A."/>
            <person name="Janssen B."/>
            <person name="Plunkett B."/>
            <person name="Dwamena C."/>
            <person name="Voogd C."/>
            <person name="Leif D."/>
            <person name="Lafferty D."/>
            <person name="Souleyre E."/>
            <person name="Varkonyi-Gasic E."/>
            <person name="Gambi F."/>
            <person name="Hanley J."/>
            <person name="Yao J.-L."/>
            <person name="Cheung J."/>
            <person name="David K."/>
            <person name="Warren B."/>
            <person name="Marsh K."/>
            <person name="Snowden K."/>
            <person name="Lin-Wang K."/>
            <person name="Brian L."/>
            <person name="Martinez-Sanchez M."/>
            <person name="Wang M."/>
            <person name="Ileperuma N."/>
            <person name="Macnee N."/>
            <person name="Campin R."/>
            <person name="Mcatee P."/>
            <person name="Drummond R."/>
            <person name="Espley R."/>
            <person name="Ireland H."/>
            <person name="Wu R."/>
            <person name="Atkinson R."/>
            <person name="Karunairetnam S."/>
            <person name="Bulley S."/>
            <person name="Chunkath S."/>
            <person name="Hanley Z."/>
            <person name="Storey R."/>
            <person name="Thrimawithana A."/>
            <person name="Thomson S."/>
            <person name="David C."/>
            <person name="Testolin R."/>
        </authorList>
    </citation>
    <scope>NUCLEOTIDE SEQUENCE [LARGE SCALE GENOMIC DNA]</scope>
    <source>
        <strain evidence="8">cv. Red5</strain>
        <tissue evidence="7">Young leaf</tissue>
    </source>
</reference>
<organism evidence="7 8">
    <name type="scientific">Actinidia chinensis var. chinensis</name>
    <name type="common">Chinese soft-hair kiwi</name>
    <dbReference type="NCBI Taxonomy" id="1590841"/>
    <lineage>
        <taxon>Eukaryota</taxon>
        <taxon>Viridiplantae</taxon>
        <taxon>Streptophyta</taxon>
        <taxon>Embryophyta</taxon>
        <taxon>Tracheophyta</taxon>
        <taxon>Spermatophyta</taxon>
        <taxon>Magnoliopsida</taxon>
        <taxon>eudicotyledons</taxon>
        <taxon>Gunneridae</taxon>
        <taxon>Pentapetalae</taxon>
        <taxon>asterids</taxon>
        <taxon>Ericales</taxon>
        <taxon>Actinidiaceae</taxon>
        <taxon>Actinidia</taxon>
    </lineage>
</organism>
<evidence type="ECO:0000256" key="1">
    <source>
        <dbReference type="ARBA" id="ARBA00001946"/>
    </source>
</evidence>
<evidence type="ECO:0000256" key="3">
    <source>
        <dbReference type="ARBA" id="ARBA00022842"/>
    </source>
</evidence>
<dbReference type="InterPro" id="IPR050148">
    <property type="entry name" value="Terpene_synthase-like"/>
</dbReference>
<accession>A0A2R6QLL1</accession>
<evidence type="ECO:0000256" key="4">
    <source>
        <dbReference type="ARBA" id="ARBA00023239"/>
    </source>
</evidence>
<dbReference type="OMA" id="WNIGSLH"/>
<feature type="domain" description="Terpene synthase N-terminal" evidence="5">
    <location>
        <begin position="229"/>
        <end position="396"/>
    </location>
</feature>
<gene>
    <name evidence="7" type="ORF">CEY00_Acc17359</name>
</gene>